<dbReference type="PANTHER" id="PTHR43776:SF7">
    <property type="entry name" value="D,D-DIPEPTIDE TRANSPORT ATP-BINDING PROTEIN DDPF-RELATED"/>
    <property type="match status" value="1"/>
</dbReference>
<evidence type="ECO:0000256" key="1">
    <source>
        <dbReference type="ARBA" id="ARBA00005417"/>
    </source>
</evidence>
<dbReference type="Pfam" id="PF00005">
    <property type="entry name" value="ABC_tran"/>
    <property type="match status" value="1"/>
</dbReference>
<dbReference type="InterPro" id="IPR027417">
    <property type="entry name" value="P-loop_NTPase"/>
</dbReference>
<protein>
    <submittedName>
        <fullName evidence="6">ATP-binding cassette domain-containing protein</fullName>
    </submittedName>
</protein>
<evidence type="ECO:0000259" key="5">
    <source>
        <dbReference type="PROSITE" id="PS50893"/>
    </source>
</evidence>
<comment type="caution">
    <text evidence="6">The sequence shown here is derived from an EMBL/GenBank/DDBJ whole genome shotgun (WGS) entry which is preliminary data.</text>
</comment>
<dbReference type="PROSITE" id="PS00211">
    <property type="entry name" value="ABC_TRANSPORTER_1"/>
    <property type="match status" value="1"/>
</dbReference>
<reference evidence="6" key="2">
    <citation type="submission" date="2021-01" db="EMBL/GenBank/DDBJ databases">
        <authorList>
            <person name="Mieszkin S."/>
            <person name="Pouder E."/>
            <person name="Alain K."/>
        </authorList>
    </citation>
    <scope>NUCLEOTIDE SEQUENCE</scope>
    <source>
        <strain evidence="6">HW T2.11</strain>
    </source>
</reference>
<dbReference type="PANTHER" id="PTHR43776">
    <property type="entry name" value="TRANSPORT ATP-BINDING PROTEIN"/>
    <property type="match status" value="1"/>
</dbReference>
<evidence type="ECO:0000313" key="6">
    <source>
        <dbReference type="EMBL" id="MCB8877994.1"/>
    </source>
</evidence>
<reference evidence="6" key="1">
    <citation type="journal article" date="2021" name="Microorganisms">
        <title>Acidisoma silvae sp. nov. and Acidisomacellulosilytica sp. nov., Two Acidophilic Bacteria Isolated from Decaying Wood, Hydrolyzing Cellulose and Producing Poly-3-hydroxybutyrate.</title>
        <authorList>
            <person name="Mieszkin S."/>
            <person name="Pouder E."/>
            <person name="Uroz S."/>
            <person name="Simon-Colin C."/>
            <person name="Alain K."/>
        </authorList>
    </citation>
    <scope>NUCLEOTIDE SEQUENCE</scope>
    <source>
        <strain evidence="6">HW T2.11</strain>
    </source>
</reference>
<dbReference type="GO" id="GO:0016887">
    <property type="term" value="F:ATP hydrolysis activity"/>
    <property type="evidence" value="ECO:0007669"/>
    <property type="project" value="InterPro"/>
</dbReference>
<dbReference type="CDD" id="cd03257">
    <property type="entry name" value="ABC_NikE_OppD_transporters"/>
    <property type="match status" value="1"/>
</dbReference>
<evidence type="ECO:0000256" key="3">
    <source>
        <dbReference type="ARBA" id="ARBA00022741"/>
    </source>
</evidence>
<dbReference type="SUPFAM" id="SSF52540">
    <property type="entry name" value="P-loop containing nucleoside triphosphate hydrolases"/>
    <property type="match status" value="1"/>
</dbReference>
<keyword evidence="7" id="KW-1185">Reference proteome</keyword>
<organism evidence="6 7">
    <name type="scientific">Acidisoma silvae</name>
    <dbReference type="NCBI Taxonomy" id="2802396"/>
    <lineage>
        <taxon>Bacteria</taxon>
        <taxon>Pseudomonadati</taxon>
        <taxon>Pseudomonadota</taxon>
        <taxon>Alphaproteobacteria</taxon>
        <taxon>Acetobacterales</taxon>
        <taxon>Acidocellaceae</taxon>
        <taxon>Acidisoma</taxon>
    </lineage>
</organism>
<dbReference type="AlphaFoldDB" id="A0A964E198"/>
<dbReference type="GO" id="GO:0005524">
    <property type="term" value="F:ATP binding"/>
    <property type="evidence" value="ECO:0007669"/>
    <property type="project" value="UniProtKB-KW"/>
</dbReference>
<comment type="similarity">
    <text evidence="1">Belongs to the ABC transporter superfamily.</text>
</comment>
<dbReference type="SMART" id="SM00382">
    <property type="entry name" value="AAA"/>
    <property type="match status" value="1"/>
</dbReference>
<dbReference type="Gene3D" id="3.40.50.300">
    <property type="entry name" value="P-loop containing nucleotide triphosphate hydrolases"/>
    <property type="match status" value="1"/>
</dbReference>
<dbReference type="PROSITE" id="PS50893">
    <property type="entry name" value="ABC_TRANSPORTER_2"/>
    <property type="match status" value="1"/>
</dbReference>
<dbReference type="InterPro" id="IPR050319">
    <property type="entry name" value="ABC_transp_ATP-bind"/>
</dbReference>
<sequence>MTVLFQARGLRKAFGNGEHRRYAVDGVDITVAEGEALALAGESGSGKSTIGLIMARLLDHDEGEILFDGQEIGKCSARRAAQQPWRAQIQMVFQDAGGAFDPRLSISDSVALPLRRLSHSRGNALTHAVEDALDRAGLAGHLFRRKPHELSGGQLARAGIARAIALRPRLLILDEPTAALDVSVQAGILHLLNELRRDLNMAMVFVSHDLNVLRVLCSRVMVMEHGNIVEEGPVGRVFASPAHPFTTRLLAALPKWPRSEGLPHQLPGSALIIHSQ</sequence>
<evidence type="ECO:0000313" key="7">
    <source>
        <dbReference type="Proteomes" id="UP000708298"/>
    </source>
</evidence>
<name>A0A964E198_9PROT</name>
<keyword evidence="2" id="KW-0813">Transport</keyword>
<dbReference type="InterPro" id="IPR003593">
    <property type="entry name" value="AAA+_ATPase"/>
</dbReference>
<dbReference type="InterPro" id="IPR003439">
    <property type="entry name" value="ABC_transporter-like_ATP-bd"/>
</dbReference>
<accession>A0A964E198</accession>
<evidence type="ECO:0000256" key="2">
    <source>
        <dbReference type="ARBA" id="ARBA00022448"/>
    </source>
</evidence>
<dbReference type="EMBL" id="JAESVB010000021">
    <property type="protein sequence ID" value="MCB8877994.1"/>
    <property type="molecule type" value="Genomic_DNA"/>
</dbReference>
<gene>
    <name evidence="6" type="ORF">ASILVAE211_22585</name>
</gene>
<proteinExistence type="inferred from homology"/>
<keyword evidence="3" id="KW-0547">Nucleotide-binding</keyword>
<feature type="domain" description="ABC transporter" evidence="5">
    <location>
        <begin position="5"/>
        <end position="250"/>
    </location>
</feature>
<dbReference type="RefSeq" id="WP_227323640.1">
    <property type="nucleotide sequence ID" value="NZ_JAESVB010000021.1"/>
</dbReference>
<dbReference type="GO" id="GO:0055085">
    <property type="term" value="P:transmembrane transport"/>
    <property type="evidence" value="ECO:0007669"/>
    <property type="project" value="UniProtKB-ARBA"/>
</dbReference>
<keyword evidence="4 6" id="KW-0067">ATP-binding</keyword>
<evidence type="ECO:0000256" key="4">
    <source>
        <dbReference type="ARBA" id="ARBA00022840"/>
    </source>
</evidence>
<dbReference type="InterPro" id="IPR017871">
    <property type="entry name" value="ABC_transporter-like_CS"/>
</dbReference>
<dbReference type="Proteomes" id="UP000708298">
    <property type="component" value="Unassembled WGS sequence"/>
</dbReference>